<evidence type="ECO:0000256" key="1">
    <source>
        <dbReference type="ARBA" id="ARBA00005736"/>
    </source>
</evidence>
<evidence type="ECO:0000259" key="4">
    <source>
        <dbReference type="Pfam" id="PF12928"/>
    </source>
</evidence>
<protein>
    <submittedName>
        <fullName evidence="6 7">Uncharacterized protein LOC105048946 isoform X1</fullName>
    </submittedName>
</protein>
<dbReference type="AlphaFoldDB" id="A0A6I9RIE2"/>
<feature type="domain" description="tRNA-splicing endonuclease subunit Sen54 N-terminal" evidence="4">
    <location>
        <begin position="40"/>
        <end position="100"/>
    </location>
</feature>
<evidence type="ECO:0000313" key="6">
    <source>
        <dbReference type="RefSeq" id="XP_010926753.1"/>
    </source>
</evidence>
<dbReference type="PANTHER" id="PTHR21027">
    <property type="entry name" value="TRNA-SPLICING ENDONUCLEASE SUBUNIT SEN54"/>
    <property type="match status" value="1"/>
</dbReference>
<keyword evidence="2" id="KW-0819">tRNA processing</keyword>
<dbReference type="InterPro" id="IPR024337">
    <property type="entry name" value="tRNA_splic_suSen54"/>
</dbReference>
<dbReference type="RefSeq" id="XP_010926753.1">
    <property type="nucleotide sequence ID" value="XM_010928451.3"/>
</dbReference>
<dbReference type="KEGG" id="egu:105048946"/>
<keyword evidence="5" id="KW-1185">Reference proteome</keyword>
<dbReference type="GO" id="GO:0000214">
    <property type="term" value="C:tRNA-intron endonuclease complex"/>
    <property type="evidence" value="ECO:0007669"/>
    <property type="project" value="TreeGrafter"/>
</dbReference>
<reference evidence="6 7" key="1">
    <citation type="submission" date="2025-04" db="UniProtKB">
        <authorList>
            <consortium name="RefSeq"/>
        </authorList>
    </citation>
    <scope>IDENTIFICATION</scope>
</reference>
<name>A0A6I9RIE2_ELAGV</name>
<comment type="similarity">
    <text evidence="1">Belongs to the SEN54 family.</text>
</comment>
<evidence type="ECO:0000256" key="3">
    <source>
        <dbReference type="SAM" id="MobiDB-lite"/>
    </source>
</evidence>
<organism evidence="5 6">
    <name type="scientific">Elaeis guineensis var. tenera</name>
    <name type="common">Oil palm</name>
    <dbReference type="NCBI Taxonomy" id="51953"/>
    <lineage>
        <taxon>Eukaryota</taxon>
        <taxon>Viridiplantae</taxon>
        <taxon>Streptophyta</taxon>
        <taxon>Embryophyta</taxon>
        <taxon>Tracheophyta</taxon>
        <taxon>Spermatophyta</taxon>
        <taxon>Magnoliopsida</taxon>
        <taxon>Liliopsida</taxon>
        <taxon>Arecaceae</taxon>
        <taxon>Arecoideae</taxon>
        <taxon>Cocoseae</taxon>
        <taxon>Elaeidinae</taxon>
        <taxon>Elaeis</taxon>
    </lineage>
</organism>
<dbReference type="RefSeq" id="XP_073117243.1">
    <property type="nucleotide sequence ID" value="XM_073261142.1"/>
</dbReference>
<dbReference type="GO" id="GO:0000379">
    <property type="term" value="P:tRNA-type intron splice site recognition and cleavage"/>
    <property type="evidence" value="ECO:0007669"/>
    <property type="project" value="TreeGrafter"/>
</dbReference>
<dbReference type="GeneID" id="105048946"/>
<dbReference type="PANTHER" id="PTHR21027:SF1">
    <property type="entry name" value="TRNA-SPLICING ENDONUCLEASE SUBUNIT SEN54"/>
    <property type="match status" value="1"/>
</dbReference>
<gene>
    <name evidence="6 7" type="primary">LOC105048946</name>
</gene>
<accession>A0A6I9RIE2</accession>
<dbReference type="OrthoDB" id="408683at2759"/>
<evidence type="ECO:0000256" key="2">
    <source>
        <dbReference type="ARBA" id="ARBA00022694"/>
    </source>
</evidence>
<proteinExistence type="inferred from homology"/>
<evidence type="ECO:0000313" key="7">
    <source>
        <dbReference type="RefSeq" id="XP_019707075.1"/>
    </source>
</evidence>
<dbReference type="Proteomes" id="UP000504607">
    <property type="component" value="Chromosome 7"/>
</dbReference>
<evidence type="ECO:0000313" key="5">
    <source>
        <dbReference type="Proteomes" id="UP000504607"/>
    </source>
</evidence>
<sequence length="269" mass="30365">MDSPATAPAGRRGRVTGEEIEEEDEHHLNPFLATSINKPSASKLQFRKEISRARWDEGMGMGEVIEKKGSMWVTTGIIRNGKLYCHIEEILFLAERGALLLDVDDTSLSIKDIYKKIAEGKYGCSWESFEAYKHLKLLGYIVGRHGLPWTMKNQMICCNNDLPQSTSDIDGKSDREVGESISIIQLLKDMQIDDITPTFDVYLPNSKFRKSSPGVPSFILCLVRDKPPSRVDLENLERMCDGIPLKCCYVDHGRVSFFSFNKVMIPSLP</sequence>
<feature type="region of interest" description="Disordered" evidence="3">
    <location>
        <begin position="1"/>
        <end position="28"/>
    </location>
</feature>
<dbReference type="RefSeq" id="XP_019707075.1">
    <property type="nucleotide sequence ID" value="XM_019851516.2"/>
</dbReference>
<dbReference type="InterPro" id="IPR024336">
    <property type="entry name" value="tRNA_splic_suSen54_N"/>
</dbReference>
<dbReference type="Pfam" id="PF12928">
    <property type="entry name" value="tRNA_int_end_N2"/>
    <property type="match status" value="1"/>
</dbReference>